<name>A0AAV5THV2_9BILA</name>
<gene>
    <name evidence="10" type="ORF">PENTCL1PPCAC_16086</name>
</gene>
<dbReference type="EMBL" id="BTSX01000004">
    <property type="protein sequence ID" value="GMS93911.1"/>
    <property type="molecule type" value="Genomic_DNA"/>
</dbReference>
<dbReference type="InterPro" id="IPR036396">
    <property type="entry name" value="Cyt_P450_sf"/>
</dbReference>
<evidence type="ECO:0000256" key="7">
    <source>
        <dbReference type="ARBA" id="ARBA00023033"/>
    </source>
</evidence>
<keyword evidence="4 8" id="KW-0479">Metal-binding</keyword>
<dbReference type="AlphaFoldDB" id="A0AAV5THV2"/>
<keyword evidence="5 9" id="KW-0560">Oxidoreductase</keyword>
<evidence type="ECO:0000256" key="8">
    <source>
        <dbReference type="PIRSR" id="PIRSR602401-1"/>
    </source>
</evidence>
<reference evidence="10" key="1">
    <citation type="submission" date="2023-10" db="EMBL/GenBank/DDBJ databases">
        <title>Genome assembly of Pristionchus species.</title>
        <authorList>
            <person name="Yoshida K."/>
            <person name="Sommer R.J."/>
        </authorList>
    </citation>
    <scope>NUCLEOTIDE SEQUENCE</scope>
    <source>
        <strain evidence="10">RS0144</strain>
    </source>
</reference>
<dbReference type="PANTHER" id="PTHR24292:SF102">
    <property type="entry name" value="CYTOCHROME P450 FAMILY-RELATED"/>
    <property type="match status" value="1"/>
</dbReference>
<dbReference type="Proteomes" id="UP001432027">
    <property type="component" value="Unassembled WGS sequence"/>
</dbReference>
<keyword evidence="11" id="KW-1185">Reference proteome</keyword>
<dbReference type="PRINTS" id="PR00463">
    <property type="entry name" value="EP450I"/>
</dbReference>
<comment type="cofactor">
    <cofactor evidence="1 8">
        <name>heme</name>
        <dbReference type="ChEBI" id="CHEBI:30413"/>
    </cofactor>
</comment>
<keyword evidence="7 9" id="KW-0503">Monooxygenase</keyword>
<evidence type="ECO:0000256" key="4">
    <source>
        <dbReference type="ARBA" id="ARBA00022723"/>
    </source>
</evidence>
<feature type="binding site" description="axial binding residue" evidence="8">
    <location>
        <position position="356"/>
    </location>
    <ligand>
        <name>heme</name>
        <dbReference type="ChEBI" id="CHEBI:30413"/>
    </ligand>
    <ligandPart>
        <name>Fe</name>
        <dbReference type="ChEBI" id="CHEBI:18248"/>
    </ligandPart>
</feature>
<dbReference type="GO" id="GO:0016705">
    <property type="term" value="F:oxidoreductase activity, acting on paired donors, with incorporation or reduction of molecular oxygen"/>
    <property type="evidence" value="ECO:0007669"/>
    <property type="project" value="InterPro"/>
</dbReference>
<dbReference type="InterPro" id="IPR002401">
    <property type="entry name" value="Cyt_P450_E_grp-I"/>
</dbReference>
<evidence type="ECO:0000313" key="11">
    <source>
        <dbReference type="Proteomes" id="UP001432027"/>
    </source>
</evidence>
<sequence length="409" mass="46114">GRLLQSPPLAQDTGNNPRVNLFESQGSRWKRLRALASPSFSINSLKKIRPIVEDSDCKMVDLMEKKHGDGKSFNIQPFFSEFTLDAICRLVFGQKESTLFENPRMEFVQSIFLQDLSRPIFQLAAGSPTVGRAVRNMASMVLITSVISINQVIKTHTQQKNLQARSGPPSIPSDFIDLFLDHAAEFDFQNYGEFSTQDSVMKALTVDEVIAQAIVFLLAGYDTTSNALSYTAWMMSRHHDVMKRCQEEIDEVCSESSISYEDSQNMRYLDAVCRETLRFYPLAARALSRTCMKDTTIGEYDIAKGTIVMANTYAVQFSKELWGEDAHEFRPERWMDQEKSVAALNFLTFGAGPRLCIGMRLATMEEKIALAHLLRRFDIIADEKVSELKLIGSVTTTPAEVPVKIRARS</sequence>
<dbReference type="SUPFAM" id="SSF48264">
    <property type="entry name" value="Cytochrome P450"/>
    <property type="match status" value="1"/>
</dbReference>
<proteinExistence type="inferred from homology"/>
<feature type="non-terminal residue" evidence="10">
    <location>
        <position position="1"/>
    </location>
</feature>
<dbReference type="GO" id="GO:0020037">
    <property type="term" value="F:heme binding"/>
    <property type="evidence" value="ECO:0007669"/>
    <property type="project" value="InterPro"/>
</dbReference>
<dbReference type="PROSITE" id="PS00086">
    <property type="entry name" value="CYTOCHROME_P450"/>
    <property type="match status" value="1"/>
</dbReference>
<dbReference type="InterPro" id="IPR017972">
    <property type="entry name" value="Cyt_P450_CS"/>
</dbReference>
<evidence type="ECO:0000256" key="5">
    <source>
        <dbReference type="ARBA" id="ARBA00023002"/>
    </source>
</evidence>
<protein>
    <recommendedName>
        <fullName evidence="12">Cytochrome P450</fullName>
    </recommendedName>
</protein>
<dbReference type="Gene3D" id="1.10.630.10">
    <property type="entry name" value="Cytochrome P450"/>
    <property type="match status" value="1"/>
</dbReference>
<dbReference type="PRINTS" id="PR00385">
    <property type="entry name" value="P450"/>
</dbReference>
<dbReference type="GO" id="GO:0005506">
    <property type="term" value="F:iron ion binding"/>
    <property type="evidence" value="ECO:0007669"/>
    <property type="project" value="InterPro"/>
</dbReference>
<organism evidence="10 11">
    <name type="scientific">Pristionchus entomophagus</name>
    <dbReference type="NCBI Taxonomy" id="358040"/>
    <lineage>
        <taxon>Eukaryota</taxon>
        <taxon>Metazoa</taxon>
        <taxon>Ecdysozoa</taxon>
        <taxon>Nematoda</taxon>
        <taxon>Chromadorea</taxon>
        <taxon>Rhabditida</taxon>
        <taxon>Rhabditina</taxon>
        <taxon>Diplogasteromorpha</taxon>
        <taxon>Diplogasteroidea</taxon>
        <taxon>Neodiplogasteridae</taxon>
        <taxon>Pristionchus</taxon>
    </lineage>
</organism>
<evidence type="ECO:0000256" key="3">
    <source>
        <dbReference type="ARBA" id="ARBA00022617"/>
    </source>
</evidence>
<evidence type="ECO:0000256" key="6">
    <source>
        <dbReference type="ARBA" id="ARBA00023004"/>
    </source>
</evidence>
<comment type="caution">
    <text evidence="10">The sequence shown here is derived from an EMBL/GenBank/DDBJ whole genome shotgun (WGS) entry which is preliminary data.</text>
</comment>
<evidence type="ECO:0000256" key="9">
    <source>
        <dbReference type="RuleBase" id="RU000461"/>
    </source>
</evidence>
<accession>A0AAV5THV2</accession>
<evidence type="ECO:0000256" key="1">
    <source>
        <dbReference type="ARBA" id="ARBA00001971"/>
    </source>
</evidence>
<keyword evidence="6 8" id="KW-0408">Iron</keyword>
<keyword evidence="3 8" id="KW-0349">Heme</keyword>
<dbReference type="PANTHER" id="PTHR24292">
    <property type="entry name" value="CYTOCHROME P450"/>
    <property type="match status" value="1"/>
</dbReference>
<dbReference type="InterPro" id="IPR050476">
    <property type="entry name" value="Insect_CytP450_Detox"/>
</dbReference>
<comment type="similarity">
    <text evidence="2 9">Belongs to the cytochrome P450 family.</text>
</comment>
<dbReference type="Pfam" id="PF00067">
    <property type="entry name" value="p450"/>
    <property type="match status" value="1"/>
</dbReference>
<evidence type="ECO:0000256" key="2">
    <source>
        <dbReference type="ARBA" id="ARBA00010617"/>
    </source>
</evidence>
<dbReference type="GO" id="GO:0004497">
    <property type="term" value="F:monooxygenase activity"/>
    <property type="evidence" value="ECO:0007669"/>
    <property type="project" value="UniProtKB-KW"/>
</dbReference>
<evidence type="ECO:0008006" key="12">
    <source>
        <dbReference type="Google" id="ProtNLM"/>
    </source>
</evidence>
<dbReference type="InterPro" id="IPR001128">
    <property type="entry name" value="Cyt_P450"/>
</dbReference>
<evidence type="ECO:0000313" key="10">
    <source>
        <dbReference type="EMBL" id="GMS93911.1"/>
    </source>
</evidence>